<dbReference type="SUPFAM" id="SSF53474">
    <property type="entry name" value="alpha/beta-Hydrolases"/>
    <property type="match status" value="1"/>
</dbReference>
<dbReference type="Pfam" id="PF12697">
    <property type="entry name" value="Abhydrolase_6"/>
    <property type="match status" value="1"/>
</dbReference>
<dbReference type="InterPro" id="IPR000073">
    <property type="entry name" value="AB_hydrolase_1"/>
</dbReference>
<dbReference type="RefSeq" id="WP_342758649.1">
    <property type="nucleotide sequence ID" value="NZ_CP146256.1"/>
</dbReference>
<dbReference type="PANTHER" id="PTHR43798:SF5">
    <property type="entry name" value="MONOACYLGLYCEROL LIPASE ABHD6"/>
    <property type="match status" value="1"/>
</dbReference>
<dbReference type="InterPro" id="IPR050266">
    <property type="entry name" value="AB_hydrolase_sf"/>
</dbReference>
<organism evidence="2 3">
    <name type="scientific">Kineothrix sedimenti</name>
    <dbReference type="NCBI Taxonomy" id="3123317"/>
    <lineage>
        <taxon>Bacteria</taxon>
        <taxon>Bacillati</taxon>
        <taxon>Bacillota</taxon>
        <taxon>Clostridia</taxon>
        <taxon>Lachnospirales</taxon>
        <taxon>Lachnospiraceae</taxon>
        <taxon>Kineothrix</taxon>
    </lineage>
</organism>
<reference evidence="2 3" key="1">
    <citation type="submission" date="2024-02" db="EMBL/GenBank/DDBJ databases">
        <title>Bacterial strain from lacustrine sediment.</title>
        <authorList>
            <person name="Petit C."/>
            <person name="Fadhlaoui K."/>
        </authorList>
    </citation>
    <scope>NUCLEOTIDE SEQUENCE [LARGE SCALE GENOMIC DNA]</scope>
    <source>
        <strain evidence="2 3">IPX-CK</strain>
    </source>
</reference>
<keyword evidence="3" id="KW-1185">Reference proteome</keyword>
<feature type="domain" description="AB hydrolase-1" evidence="1">
    <location>
        <begin position="15"/>
        <end position="241"/>
    </location>
</feature>
<dbReference type="EMBL" id="CP146256">
    <property type="protein sequence ID" value="XAH75086.1"/>
    <property type="molecule type" value="Genomic_DNA"/>
</dbReference>
<evidence type="ECO:0000259" key="1">
    <source>
        <dbReference type="Pfam" id="PF12697"/>
    </source>
</evidence>
<name>A0ABZ3EXW4_9FIRM</name>
<dbReference type="InterPro" id="IPR029058">
    <property type="entry name" value="AB_hydrolase_fold"/>
</dbReference>
<dbReference type="GO" id="GO:0016787">
    <property type="term" value="F:hydrolase activity"/>
    <property type="evidence" value="ECO:0007669"/>
    <property type="project" value="UniProtKB-KW"/>
</dbReference>
<dbReference type="PANTHER" id="PTHR43798">
    <property type="entry name" value="MONOACYLGLYCEROL LIPASE"/>
    <property type="match status" value="1"/>
</dbReference>
<evidence type="ECO:0000313" key="3">
    <source>
        <dbReference type="Proteomes" id="UP001451571"/>
    </source>
</evidence>
<sequence length="249" mass="28160">MKFYCYGAEGLPVVMLIHGGGNSKWMFERAARLMKDKYRIIVPELDGHGEEHAIMYMSTREEAEKIIRYIDENLGGRLFCIAGASLGSQIAMEILGKRPRIAERAFLESGICRPKKALARLMSRRMIDAMEKMYQWKWLVRLQCKYSGWPMEIADKITEDVKAVSADSNYNLYRTYFSYELPGGLRQTTAKVLVICGSKESRAMKAEIRYAASQIPGSQTDVFEGCGHCGCSLGNPRAYADKLQGFMES</sequence>
<evidence type="ECO:0000313" key="2">
    <source>
        <dbReference type="EMBL" id="XAH75086.1"/>
    </source>
</evidence>
<protein>
    <submittedName>
        <fullName evidence="2">Alpha/beta hydrolase</fullName>
    </submittedName>
</protein>
<keyword evidence="2" id="KW-0378">Hydrolase</keyword>
<dbReference type="Proteomes" id="UP001451571">
    <property type="component" value="Chromosome"/>
</dbReference>
<dbReference type="Gene3D" id="3.40.50.1820">
    <property type="entry name" value="alpha/beta hydrolase"/>
    <property type="match status" value="1"/>
</dbReference>
<gene>
    <name evidence="2" type="ORF">V6984_04740</name>
</gene>
<accession>A0ABZ3EXW4</accession>
<proteinExistence type="predicted"/>